<dbReference type="GO" id="GO:0006694">
    <property type="term" value="P:steroid biosynthetic process"/>
    <property type="evidence" value="ECO:0007669"/>
    <property type="project" value="InterPro"/>
</dbReference>
<dbReference type="PANTHER" id="PTHR43245">
    <property type="entry name" value="BIFUNCTIONAL POLYMYXIN RESISTANCE PROTEIN ARNA"/>
    <property type="match status" value="1"/>
</dbReference>
<dbReference type="EMBL" id="SJPF01000007">
    <property type="protein sequence ID" value="TWT29664.1"/>
    <property type="molecule type" value="Genomic_DNA"/>
</dbReference>
<dbReference type="InterPro" id="IPR036291">
    <property type="entry name" value="NAD(P)-bd_dom_sf"/>
</dbReference>
<feature type="domain" description="3-beta hydroxysteroid dehydrogenase/isomerase" evidence="3">
    <location>
        <begin position="4"/>
        <end position="247"/>
    </location>
</feature>
<dbReference type="PANTHER" id="PTHR43245:SF51">
    <property type="entry name" value="SHORT CHAIN DEHYDROGENASE_REDUCTASE FAMILY 42E, MEMBER 2"/>
    <property type="match status" value="1"/>
</dbReference>
<comment type="caution">
    <text evidence="4">The sequence shown here is derived from an EMBL/GenBank/DDBJ whole genome shotgun (WGS) entry which is preliminary data.</text>
</comment>
<keyword evidence="5" id="KW-1185">Reference proteome</keyword>
<dbReference type="RefSeq" id="WP_146436606.1">
    <property type="nucleotide sequence ID" value="NZ_SJPF01000007.1"/>
</dbReference>
<dbReference type="Pfam" id="PF01073">
    <property type="entry name" value="3Beta_HSD"/>
    <property type="match status" value="1"/>
</dbReference>
<evidence type="ECO:0000313" key="4">
    <source>
        <dbReference type="EMBL" id="TWT29664.1"/>
    </source>
</evidence>
<dbReference type="OrthoDB" id="9811743at2"/>
<accession>A0A5C5UTC4</accession>
<dbReference type="InterPro" id="IPR002225">
    <property type="entry name" value="3Beta_OHSteriod_DH/Estase"/>
</dbReference>
<dbReference type="Proteomes" id="UP000318878">
    <property type="component" value="Unassembled WGS sequence"/>
</dbReference>
<comment type="similarity">
    <text evidence="1">Belongs to the 3-beta-HSD family.</text>
</comment>
<evidence type="ECO:0000259" key="3">
    <source>
        <dbReference type="Pfam" id="PF01073"/>
    </source>
</evidence>
<dbReference type="SUPFAM" id="SSF51735">
    <property type="entry name" value="NAD(P)-binding Rossmann-fold domains"/>
    <property type="match status" value="1"/>
</dbReference>
<dbReference type="GO" id="GO:0016616">
    <property type="term" value="F:oxidoreductase activity, acting on the CH-OH group of donors, NAD or NADP as acceptor"/>
    <property type="evidence" value="ECO:0007669"/>
    <property type="project" value="InterPro"/>
</dbReference>
<name>A0A5C5UTC4_9BACT</name>
<evidence type="ECO:0000256" key="1">
    <source>
        <dbReference type="ARBA" id="ARBA00009219"/>
    </source>
</evidence>
<dbReference type="GO" id="GO:0016853">
    <property type="term" value="F:isomerase activity"/>
    <property type="evidence" value="ECO:0007669"/>
    <property type="project" value="UniProtKB-KW"/>
</dbReference>
<organism evidence="4 5">
    <name type="scientific">Blastopirellula retiformator</name>
    <dbReference type="NCBI Taxonomy" id="2527970"/>
    <lineage>
        <taxon>Bacteria</taxon>
        <taxon>Pseudomonadati</taxon>
        <taxon>Planctomycetota</taxon>
        <taxon>Planctomycetia</taxon>
        <taxon>Pirellulales</taxon>
        <taxon>Pirellulaceae</taxon>
        <taxon>Blastopirellula</taxon>
    </lineage>
</organism>
<dbReference type="Gene3D" id="3.40.50.720">
    <property type="entry name" value="NAD(P)-binding Rossmann-like Domain"/>
    <property type="match status" value="1"/>
</dbReference>
<proteinExistence type="inferred from homology"/>
<protein>
    <submittedName>
        <fullName evidence="4">3 beta-hydroxysteroid dehydrogenase/Delta 5--&gt;4-isomerase</fullName>
    </submittedName>
</protein>
<keyword evidence="2" id="KW-0560">Oxidoreductase</keyword>
<sequence>MRALVTGGGGFLGQYIVEQLLARGDQVRVLGRRDYPDLVELGVECVRGDVADAKIVSQACAGMDIVYHTAAIAGIWGRWEDFYQANVVGTENIIAACHEHGIGKLVYTSSPSVTFDGSDQNGIAETGQYPDHYLAHYPRSKAIAEKMVLKANEPGKLLTCALRPHLIWGPRDQHLIPRLLERAKSGKLRIVGNGRNMVDMIYVENAAIAHLQAADALREGGKVCGKAYYLSQGEPVMCWVWINDLLKLAEIPPLTRKISYRAAYAIGWLMEWGYRLLGKYRSEPRMTRFLAAQLATNHYYNIAAARHDFGFEPTINIEEGMRRLAKTL</sequence>
<dbReference type="InterPro" id="IPR050177">
    <property type="entry name" value="Lipid_A_modif_metabolic_enz"/>
</dbReference>
<reference evidence="4 5" key="1">
    <citation type="submission" date="2019-02" db="EMBL/GenBank/DDBJ databases">
        <title>Deep-cultivation of Planctomycetes and their phenomic and genomic characterization uncovers novel biology.</title>
        <authorList>
            <person name="Wiegand S."/>
            <person name="Jogler M."/>
            <person name="Boedeker C."/>
            <person name="Pinto D."/>
            <person name="Vollmers J."/>
            <person name="Rivas-Marin E."/>
            <person name="Kohn T."/>
            <person name="Peeters S.H."/>
            <person name="Heuer A."/>
            <person name="Rast P."/>
            <person name="Oberbeckmann S."/>
            <person name="Bunk B."/>
            <person name="Jeske O."/>
            <person name="Meyerdierks A."/>
            <person name="Storesund J.E."/>
            <person name="Kallscheuer N."/>
            <person name="Luecker S."/>
            <person name="Lage O.M."/>
            <person name="Pohl T."/>
            <person name="Merkel B.J."/>
            <person name="Hornburger P."/>
            <person name="Mueller R.-W."/>
            <person name="Bruemmer F."/>
            <person name="Labrenz M."/>
            <person name="Spormann A.M."/>
            <person name="Op Den Camp H."/>
            <person name="Overmann J."/>
            <person name="Amann R."/>
            <person name="Jetten M.S.M."/>
            <person name="Mascher T."/>
            <person name="Medema M.H."/>
            <person name="Devos D.P."/>
            <person name="Kaster A.-K."/>
            <person name="Ovreas L."/>
            <person name="Rohde M."/>
            <person name="Galperin M.Y."/>
            <person name="Jogler C."/>
        </authorList>
    </citation>
    <scope>NUCLEOTIDE SEQUENCE [LARGE SCALE GENOMIC DNA]</scope>
    <source>
        <strain evidence="4 5">Enr8</strain>
    </source>
</reference>
<evidence type="ECO:0000256" key="2">
    <source>
        <dbReference type="ARBA" id="ARBA00023002"/>
    </source>
</evidence>
<evidence type="ECO:0000313" key="5">
    <source>
        <dbReference type="Proteomes" id="UP000318878"/>
    </source>
</evidence>
<dbReference type="AlphaFoldDB" id="A0A5C5UTC4"/>
<keyword evidence="4" id="KW-0413">Isomerase</keyword>
<gene>
    <name evidence="4" type="ORF">Enr8_48520</name>
</gene>